<evidence type="ECO:0008006" key="7">
    <source>
        <dbReference type="Google" id="ProtNLM"/>
    </source>
</evidence>
<evidence type="ECO:0000256" key="3">
    <source>
        <dbReference type="ARBA" id="ARBA00022679"/>
    </source>
</evidence>
<dbReference type="STRING" id="1123269.NX02_16650"/>
<protein>
    <recommendedName>
        <fullName evidence="7">Glycosyltransferase 2-like domain-containing protein</fullName>
    </recommendedName>
</protein>
<feature type="transmembrane region" description="Helical" evidence="4">
    <location>
        <begin position="317"/>
        <end position="337"/>
    </location>
</feature>
<sequence>MMLLFVWLLCLIVALPVAVLAIECVTGAWARARAIAPAVGAPAFTVLMPAHDEAAGIAGPVRAVLAQLRPQDRLIVIADNCTDETAAIARGLGATVIERTDPERRGKGCALEFGRAHLSAGADTVVVIVDADCEPEPLALQRLAETAGRCHAVVQGAYLMLPPDDATAIVRVSCFAFLIKNLVRQRALAALAGAALLQGSGMAFPRELFRRIEWRPDSLVEDLDMGLDLLLEGEKVLFEETARFTSAASSQRGTEGQRRRWEHGMLHSMAVYVPRLLRAGLLMVALDLMVPPTVLLIGIAGLATFAALLLAGFSTPVLLLIGLELMLAIGLIGAWHAHGRALLPARSLAQLPAYLLWKLPIIAQFATRRQKQWIRTERKP</sequence>
<keyword evidence="2" id="KW-0328">Glycosyltransferase</keyword>
<dbReference type="PANTHER" id="PTHR43630:SF1">
    <property type="entry name" value="POLY-BETA-1,6-N-ACETYL-D-GLUCOSAMINE SYNTHASE"/>
    <property type="match status" value="1"/>
</dbReference>
<keyword evidence="3" id="KW-0808">Transferase</keyword>
<dbReference type="eggNOG" id="COG1215">
    <property type="taxonomic scope" value="Bacteria"/>
</dbReference>
<evidence type="ECO:0000256" key="1">
    <source>
        <dbReference type="ARBA" id="ARBA00006739"/>
    </source>
</evidence>
<dbReference type="Proteomes" id="UP000018851">
    <property type="component" value="Chromosome"/>
</dbReference>
<keyword evidence="6" id="KW-1185">Reference proteome</keyword>
<comment type="similarity">
    <text evidence="1">Belongs to the glycosyltransferase 2 family.</text>
</comment>
<dbReference type="OrthoDB" id="9797391at2"/>
<dbReference type="Pfam" id="PF13641">
    <property type="entry name" value="Glyco_tranf_2_3"/>
    <property type="match status" value="1"/>
</dbReference>
<evidence type="ECO:0000256" key="2">
    <source>
        <dbReference type="ARBA" id="ARBA00022676"/>
    </source>
</evidence>
<keyword evidence="4" id="KW-1133">Transmembrane helix</keyword>
<dbReference type="SUPFAM" id="SSF53448">
    <property type="entry name" value="Nucleotide-diphospho-sugar transferases"/>
    <property type="match status" value="1"/>
</dbReference>
<dbReference type="PANTHER" id="PTHR43630">
    <property type="entry name" value="POLY-BETA-1,6-N-ACETYL-D-GLUCOSAMINE SYNTHASE"/>
    <property type="match status" value="1"/>
</dbReference>
<evidence type="ECO:0000256" key="4">
    <source>
        <dbReference type="SAM" id="Phobius"/>
    </source>
</evidence>
<dbReference type="HOGENOM" id="CLU_023978_1_2_5"/>
<evidence type="ECO:0000313" key="5">
    <source>
        <dbReference type="EMBL" id="AHE55008.1"/>
    </source>
</evidence>
<proteinExistence type="inferred from homology"/>
<gene>
    <name evidence="5" type="ORF">NX02_16650</name>
</gene>
<reference evidence="5 6" key="1">
    <citation type="submission" date="2013-07" db="EMBL/GenBank/DDBJ databases">
        <title>Completed genome of Sphingomonas sanxanigenens NX02.</title>
        <authorList>
            <person name="Ma T."/>
            <person name="Huang H."/>
            <person name="Wu M."/>
            <person name="Li X."/>
            <person name="Li G."/>
        </authorList>
    </citation>
    <scope>NUCLEOTIDE SEQUENCE [LARGE SCALE GENOMIC DNA]</scope>
    <source>
        <strain evidence="5 6">NX02</strain>
    </source>
</reference>
<dbReference type="CDD" id="cd06438">
    <property type="entry name" value="EpsO_like"/>
    <property type="match status" value="1"/>
</dbReference>
<name>W0AFH0_9SPHN</name>
<dbReference type="GO" id="GO:0016757">
    <property type="term" value="F:glycosyltransferase activity"/>
    <property type="evidence" value="ECO:0007669"/>
    <property type="project" value="UniProtKB-KW"/>
</dbReference>
<feature type="transmembrane region" description="Helical" evidence="4">
    <location>
        <begin position="292"/>
        <end position="310"/>
    </location>
</feature>
<keyword evidence="4" id="KW-0812">Transmembrane</keyword>
<dbReference type="EMBL" id="CP006644">
    <property type="protein sequence ID" value="AHE55008.1"/>
    <property type="molecule type" value="Genomic_DNA"/>
</dbReference>
<dbReference type="RefSeq" id="WP_039996629.1">
    <property type="nucleotide sequence ID" value="NZ_CP006644.1"/>
</dbReference>
<dbReference type="AlphaFoldDB" id="W0AFH0"/>
<dbReference type="KEGG" id="ssan:NX02_16650"/>
<dbReference type="InterPro" id="IPR029044">
    <property type="entry name" value="Nucleotide-diphossugar_trans"/>
</dbReference>
<dbReference type="PATRIC" id="fig|1123269.5.peg.3261"/>
<dbReference type="SMR" id="W0AFH0"/>
<accession>W0AFH0</accession>
<evidence type="ECO:0000313" key="6">
    <source>
        <dbReference type="Proteomes" id="UP000018851"/>
    </source>
</evidence>
<organism evidence="5 6">
    <name type="scientific">Sphingomonas sanxanigenens DSM 19645 = NX02</name>
    <dbReference type="NCBI Taxonomy" id="1123269"/>
    <lineage>
        <taxon>Bacteria</taxon>
        <taxon>Pseudomonadati</taxon>
        <taxon>Pseudomonadota</taxon>
        <taxon>Alphaproteobacteria</taxon>
        <taxon>Sphingomonadales</taxon>
        <taxon>Sphingomonadaceae</taxon>
        <taxon>Sphingomonas</taxon>
    </lineage>
</organism>
<dbReference type="Gene3D" id="3.90.550.10">
    <property type="entry name" value="Spore Coat Polysaccharide Biosynthesis Protein SpsA, Chain A"/>
    <property type="match status" value="1"/>
</dbReference>
<keyword evidence="4" id="KW-0472">Membrane</keyword>